<gene>
    <name evidence="1" type="ORF">HMPREF0653_00116</name>
</gene>
<name>A0ABP2YB30_9BACT</name>
<protein>
    <submittedName>
        <fullName evidence="1">Uncharacterized protein</fullName>
    </submittedName>
</protein>
<dbReference type="Proteomes" id="UP000016660">
    <property type="component" value="Unassembled WGS sequence"/>
</dbReference>
<evidence type="ECO:0000313" key="1">
    <source>
        <dbReference type="EMBL" id="ERJ81216.1"/>
    </source>
</evidence>
<keyword evidence="2" id="KW-1185">Reference proteome</keyword>
<dbReference type="EMBL" id="AWUY01000005">
    <property type="protein sequence ID" value="ERJ81216.1"/>
    <property type="molecule type" value="Genomic_DNA"/>
</dbReference>
<comment type="caution">
    <text evidence="1">The sequence shown here is derived from an EMBL/GenBank/DDBJ whole genome shotgun (WGS) entry which is preliminary data.</text>
</comment>
<sequence>MPPHRLEGGIILSYPSYKHFLPQNSSFPILIHLIQDLFPCGDTGVSL</sequence>
<evidence type="ECO:0000313" key="2">
    <source>
        <dbReference type="Proteomes" id="UP000016660"/>
    </source>
</evidence>
<organism evidence="1 2">
    <name type="scientific">Prevotella disiens JCM 6334 = ATCC 29426</name>
    <dbReference type="NCBI Taxonomy" id="1235811"/>
    <lineage>
        <taxon>Bacteria</taxon>
        <taxon>Pseudomonadati</taxon>
        <taxon>Bacteroidota</taxon>
        <taxon>Bacteroidia</taxon>
        <taxon>Bacteroidales</taxon>
        <taxon>Prevotellaceae</taxon>
        <taxon>Prevotella</taxon>
    </lineage>
</organism>
<proteinExistence type="predicted"/>
<reference evidence="1 2" key="1">
    <citation type="submission" date="2013-06" db="EMBL/GenBank/DDBJ databases">
        <authorList>
            <person name="Weinstock G."/>
            <person name="Sodergren E."/>
            <person name="Lobos E.A."/>
            <person name="Fulton L."/>
            <person name="Fulton R."/>
            <person name="Courtney L."/>
            <person name="Fronick C."/>
            <person name="O'Laughlin M."/>
            <person name="Godfrey J."/>
            <person name="Wilson R.M."/>
            <person name="Miner T."/>
            <person name="Farmer C."/>
            <person name="Delehaunty K."/>
            <person name="Cordes M."/>
            <person name="Minx P."/>
            <person name="Tomlinson C."/>
            <person name="Chen J."/>
            <person name="Wollam A."/>
            <person name="Pepin K.H."/>
            <person name="Bhonagiri V."/>
            <person name="Zhang X."/>
            <person name="Warren W."/>
            <person name="Mitreva M."/>
            <person name="Mardis E.R."/>
            <person name="Wilson R.K."/>
        </authorList>
    </citation>
    <scope>NUCLEOTIDE SEQUENCE [LARGE SCALE GENOMIC DNA]</scope>
    <source>
        <strain evidence="1 2">ATCC 29426</strain>
    </source>
</reference>
<accession>A0ABP2YB30</accession>